<sequence>MKRWPSAVGEEEASVVAPRIRAGKCQFVFLSGDIFRGIGALHGCRGESSTEARLMSRALAWRGHSLVTATQHDTSGAIPYPSCLSFASKVSKNALVGLTPLVQVRKASLKPDAAEKQGAAMKPSQPSCVFCRRRARPHAWGIWFHVQNIPSQIFGSTGDANTIEACRHFISPLMLTCNPAPGSPASEASTNPAVPRRKAHEVEPKTHVGKVIGALRGEEDLRLCGAGQSTLHQWLWLLQPPGLVQEDGILEVEDWLLQERIQVMLVPLLKSADLQNMYHCQKPEHTLTNFVTSWRHRLVHHITSL</sequence>
<gene>
    <name evidence="2" type="ORF">Anapl_09357</name>
</gene>
<accession>R0JXG1</accession>
<dbReference type="EMBL" id="KB742977">
    <property type="protein sequence ID" value="EOB02271.1"/>
    <property type="molecule type" value="Genomic_DNA"/>
</dbReference>
<evidence type="ECO:0000256" key="1">
    <source>
        <dbReference type="SAM" id="MobiDB-lite"/>
    </source>
</evidence>
<protein>
    <submittedName>
        <fullName evidence="2">Uncharacterized protein</fullName>
    </submittedName>
</protein>
<name>R0JXG1_ANAPL</name>
<keyword evidence="3" id="KW-1185">Reference proteome</keyword>
<proteinExistence type="predicted"/>
<evidence type="ECO:0000313" key="3">
    <source>
        <dbReference type="Proteomes" id="UP000296049"/>
    </source>
</evidence>
<organism evidence="2 3">
    <name type="scientific">Anas platyrhynchos</name>
    <name type="common">Mallard</name>
    <name type="synonym">Anas boschas</name>
    <dbReference type="NCBI Taxonomy" id="8839"/>
    <lineage>
        <taxon>Eukaryota</taxon>
        <taxon>Metazoa</taxon>
        <taxon>Chordata</taxon>
        <taxon>Craniata</taxon>
        <taxon>Vertebrata</taxon>
        <taxon>Euteleostomi</taxon>
        <taxon>Archelosauria</taxon>
        <taxon>Archosauria</taxon>
        <taxon>Dinosauria</taxon>
        <taxon>Saurischia</taxon>
        <taxon>Theropoda</taxon>
        <taxon>Coelurosauria</taxon>
        <taxon>Aves</taxon>
        <taxon>Neognathae</taxon>
        <taxon>Galloanserae</taxon>
        <taxon>Anseriformes</taxon>
        <taxon>Anatidae</taxon>
        <taxon>Anatinae</taxon>
        <taxon>Anas</taxon>
    </lineage>
</organism>
<dbReference type="AlphaFoldDB" id="R0JXG1"/>
<feature type="region of interest" description="Disordered" evidence="1">
    <location>
        <begin position="181"/>
        <end position="201"/>
    </location>
</feature>
<reference evidence="3" key="1">
    <citation type="journal article" date="2013" name="Nat. Genet.">
        <title>The duck genome and transcriptome provide insight into an avian influenza virus reservoir species.</title>
        <authorList>
            <person name="Huang Y."/>
            <person name="Li Y."/>
            <person name="Burt D.W."/>
            <person name="Chen H."/>
            <person name="Zhang Y."/>
            <person name="Qian W."/>
            <person name="Kim H."/>
            <person name="Gan S."/>
            <person name="Zhao Y."/>
            <person name="Li J."/>
            <person name="Yi K."/>
            <person name="Feng H."/>
            <person name="Zhu P."/>
            <person name="Li B."/>
            <person name="Liu Q."/>
            <person name="Fairley S."/>
            <person name="Magor K.E."/>
            <person name="Du Z."/>
            <person name="Hu X."/>
            <person name="Goodman L."/>
            <person name="Tafer H."/>
            <person name="Vignal A."/>
            <person name="Lee T."/>
            <person name="Kim K.W."/>
            <person name="Sheng Z."/>
            <person name="An Y."/>
            <person name="Searle S."/>
            <person name="Herrero J."/>
            <person name="Groenen M.A."/>
            <person name="Crooijmans R.P."/>
            <person name="Faraut T."/>
            <person name="Cai Q."/>
            <person name="Webster R.G."/>
            <person name="Aldridge J.R."/>
            <person name="Warren W.C."/>
            <person name="Bartschat S."/>
            <person name="Kehr S."/>
            <person name="Marz M."/>
            <person name="Stadler P.F."/>
            <person name="Smith J."/>
            <person name="Kraus R.H."/>
            <person name="Zhao Y."/>
            <person name="Ren L."/>
            <person name="Fei J."/>
            <person name="Morisson M."/>
            <person name="Kaiser P."/>
            <person name="Griffin D.K."/>
            <person name="Rao M."/>
            <person name="Pitel F."/>
            <person name="Wang J."/>
            <person name="Li N."/>
        </authorList>
    </citation>
    <scope>NUCLEOTIDE SEQUENCE [LARGE SCALE GENOMIC DNA]</scope>
</reference>
<evidence type="ECO:0000313" key="2">
    <source>
        <dbReference type="EMBL" id="EOB02271.1"/>
    </source>
</evidence>
<dbReference type="Proteomes" id="UP000296049">
    <property type="component" value="Unassembled WGS sequence"/>
</dbReference>